<keyword evidence="7" id="KW-0915">Sodium</keyword>
<feature type="transmembrane region" description="Helical" evidence="12">
    <location>
        <begin position="21"/>
        <end position="40"/>
    </location>
</feature>
<gene>
    <name evidence="14" type="primary">LOC115628006</name>
</gene>
<dbReference type="PANTHER" id="PTHR42985">
    <property type="entry name" value="SODIUM-COUPLED MONOCARBOXYLATE TRANSPORTER"/>
    <property type="match status" value="1"/>
</dbReference>
<evidence type="ECO:0000256" key="1">
    <source>
        <dbReference type="ARBA" id="ARBA00004651"/>
    </source>
</evidence>
<accession>A0A6J2TXE3</accession>
<dbReference type="CDD" id="cd11492">
    <property type="entry name" value="SLC5sbd_NIS-SMVT"/>
    <property type="match status" value="1"/>
</dbReference>
<dbReference type="NCBIfam" id="TIGR00813">
    <property type="entry name" value="sss"/>
    <property type="match status" value="1"/>
</dbReference>
<dbReference type="PROSITE" id="PS50283">
    <property type="entry name" value="NA_SOLUT_SYMP_3"/>
    <property type="match status" value="1"/>
</dbReference>
<evidence type="ECO:0000256" key="7">
    <source>
        <dbReference type="ARBA" id="ARBA00023053"/>
    </source>
</evidence>
<dbReference type="InterPro" id="IPR051163">
    <property type="entry name" value="Sodium:Solute_Symporter_SSF"/>
</dbReference>
<evidence type="ECO:0000256" key="9">
    <source>
        <dbReference type="ARBA" id="ARBA00023136"/>
    </source>
</evidence>
<dbReference type="GeneID" id="115628006"/>
<evidence type="ECO:0000256" key="10">
    <source>
        <dbReference type="ARBA" id="ARBA00023201"/>
    </source>
</evidence>
<evidence type="ECO:0000256" key="8">
    <source>
        <dbReference type="ARBA" id="ARBA00023065"/>
    </source>
</evidence>
<evidence type="ECO:0000313" key="14">
    <source>
        <dbReference type="RefSeq" id="XP_030379828.1"/>
    </source>
</evidence>
<dbReference type="InterPro" id="IPR038377">
    <property type="entry name" value="Na/Glc_symporter_sf"/>
</dbReference>
<keyword evidence="13" id="KW-1185">Reference proteome</keyword>
<feature type="transmembrane region" description="Helical" evidence="12">
    <location>
        <begin position="413"/>
        <end position="438"/>
    </location>
</feature>
<dbReference type="GO" id="GO:0015293">
    <property type="term" value="F:symporter activity"/>
    <property type="evidence" value="ECO:0007669"/>
    <property type="project" value="TreeGrafter"/>
</dbReference>
<evidence type="ECO:0000256" key="3">
    <source>
        <dbReference type="ARBA" id="ARBA00022448"/>
    </source>
</evidence>
<feature type="transmembrane region" description="Helical" evidence="12">
    <location>
        <begin position="167"/>
        <end position="188"/>
    </location>
</feature>
<comment type="subcellular location">
    <subcellularLocation>
        <location evidence="1">Cell membrane</location>
        <topology evidence="1">Multi-pass membrane protein</topology>
    </subcellularLocation>
</comment>
<dbReference type="Gene3D" id="1.20.1730.10">
    <property type="entry name" value="Sodium/glucose cotransporter"/>
    <property type="match status" value="1"/>
</dbReference>
<organism evidence="13 14">
    <name type="scientific">Drosophila lebanonensis</name>
    <name type="common">Fruit fly</name>
    <name type="synonym">Scaptodrosophila lebanonensis</name>
    <dbReference type="NCBI Taxonomy" id="7225"/>
    <lineage>
        <taxon>Eukaryota</taxon>
        <taxon>Metazoa</taxon>
        <taxon>Ecdysozoa</taxon>
        <taxon>Arthropoda</taxon>
        <taxon>Hexapoda</taxon>
        <taxon>Insecta</taxon>
        <taxon>Pterygota</taxon>
        <taxon>Neoptera</taxon>
        <taxon>Endopterygota</taxon>
        <taxon>Diptera</taxon>
        <taxon>Brachycera</taxon>
        <taxon>Muscomorpha</taxon>
        <taxon>Ephydroidea</taxon>
        <taxon>Drosophilidae</taxon>
        <taxon>Scaptodrosophila</taxon>
    </lineage>
</organism>
<dbReference type="OrthoDB" id="6132759at2759"/>
<feature type="transmembrane region" description="Helical" evidence="12">
    <location>
        <begin position="60"/>
        <end position="79"/>
    </location>
</feature>
<evidence type="ECO:0000256" key="12">
    <source>
        <dbReference type="SAM" id="Phobius"/>
    </source>
</evidence>
<keyword evidence="4" id="KW-1003">Cell membrane</keyword>
<keyword evidence="6 12" id="KW-1133">Transmembrane helix</keyword>
<keyword evidence="8" id="KW-0406">Ion transport</keyword>
<comment type="similarity">
    <text evidence="2 11">Belongs to the sodium:solute symporter (SSF) (TC 2.A.21) family.</text>
</comment>
<feature type="transmembrane region" description="Helical" evidence="12">
    <location>
        <begin position="331"/>
        <end position="355"/>
    </location>
</feature>
<dbReference type="AlphaFoldDB" id="A0A6J2TXE3"/>
<dbReference type="GO" id="GO:0006814">
    <property type="term" value="P:sodium ion transport"/>
    <property type="evidence" value="ECO:0007669"/>
    <property type="project" value="UniProtKB-KW"/>
</dbReference>
<evidence type="ECO:0000256" key="11">
    <source>
        <dbReference type="RuleBase" id="RU362091"/>
    </source>
</evidence>
<feature type="transmembrane region" description="Helical" evidence="12">
    <location>
        <begin position="284"/>
        <end position="311"/>
    </location>
</feature>
<feature type="transmembrane region" description="Helical" evidence="12">
    <location>
        <begin position="532"/>
        <end position="553"/>
    </location>
</feature>
<feature type="transmembrane region" description="Helical" evidence="12">
    <location>
        <begin position="135"/>
        <end position="155"/>
    </location>
</feature>
<evidence type="ECO:0000256" key="6">
    <source>
        <dbReference type="ARBA" id="ARBA00022989"/>
    </source>
</evidence>
<keyword evidence="9 12" id="KW-0472">Membrane</keyword>
<keyword evidence="5 12" id="KW-0812">Transmembrane</keyword>
<evidence type="ECO:0000256" key="2">
    <source>
        <dbReference type="ARBA" id="ARBA00006434"/>
    </source>
</evidence>
<feature type="transmembrane region" description="Helical" evidence="12">
    <location>
        <begin position="243"/>
        <end position="263"/>
    </location>
</feature>
<keyword evidence="3" id="KW-0813">Transport</keyword>
<dbReference type="Proteomes" id="UP000504634">
    <property type="component" value="Unplaced"/>
</dbReference>
<dbReference type="Pfam" id="PF00474">
    <property type="entry name" value="SSF"/>
    <property type="match status" value="1"/>
</dbReference>
<evidence type="ECO:0000313" key="13">
    <source>
        <dbReference type="Proteomes" id="UP000504634"/>
    </source>
</evidence>
<dbReference type="InterPro" id="IPR001734">
    <property type="entry name" value="Na/solute_symporter"/>
</dbReference>
<dbReference type="PANTHER" id="PTHR42985:SF46">
    <property type="entry name" value="FI02923P-RELATED"/>
    <property type="match status" value="1"/>
</dbReference>
<feature type="transmembrane region" description="Helical" evidence="12">
    <location>
        <begin position="445"/>
        <end position="462"/>
    </location>
</feature>
<reference evidence="14" key="1">
    <citation type="submission" date="2025-08" db="UniProtKB">
        <authorList>
            <consortium name="RefSeq"/>
        </authorList>
    </citation>
    <scope>IDENTIFICATION</scope>
    <source>
        <strain evidence="14">11010-0011.00</strain>
        <tissue evidence="14">Whole body</tissue>
    </source>
</reference>
<name>A0A6J2TXE3_DROLE</name>
<dbReference type="RefSeq" id="XP_030379828.1">
    <property type="nucleotide sequence ID" value="XM_030523968.1"/>
</dbReference>
<feature type="transmembrane region" description="Helical" evidence="12">
    <location>
        <begin position="388"/>
        <end position="407"/>
    </location>
</feature>
<proteinExistence type="inferred from homology"/>
<evidence type="ECO:0000256" key="4">
    <source>
        <dbReference type="ARBA" id="ARBA00022475"/>
    </source>
</evidence>
<dbReference type="GO" id="GO:0005886">
    <property type="term" value="C:plasma membrane"/>
    <property type="evidence" value="ECO:0007669"/>
    <property type="project" value="UniProtKB-SubCell"/>
</dbReference>
<protein>
    <submittedName>
        <fullName evidence="14">Sodium-coupled monocarboxylate transporter 2-like</fullName>
    </submittedName>
</protein>
<sequence length="604" mass="65492">MSSSTAATAAPTGLTLGILDLSIIAILLGTSAVIGVYLSFLSKGKNPTDEYRRGCRQMKVLPIAISLITSQLSGMAIMSVPGEVYTYGICYIFHILAMIAAIPILIYAIVPVYCENKITNCYEYLEMRFSKATRQVVTGTFVGGTLLLLPVYMFLPSLAFSQVAGIKVMDITTMLCCLSVVCTLLGGIKTVLWTDVAQSGVILLLIVFVSVLSILRTGGISTVIENASEGGRLNFDFRLDPRIRITFWNTLGSGLIMWIGSIGMNQSSVQRIVSLPSLSHAKKALVLTGIGFLIAALPYLLSGIIISAQFFGCDPMQAGVVSKADKIMPFFIQNIAGHITGLPGVFLSCVFSAALSNLSGHLNSLAGVVYFDYIIPHIRHTEGGANTIMRLLVIAMGIYCFLGGFVVQKFDSILQALATIGGITMGANMGVFLMGMLVPRVGSKAALTGVLFSITVMASIIIKAQMSIEAGHIKYVPLPTSIDQCEARNFPRILNAINTTTTVSPFTEKPPLVTDAFSSNREFSIFEISFQWYRFLGALLVFVWAIPMSYVWTSDRRGKQSSKLFSPFVRRFLSESNTEEPEGLPLKGPLQKNTTELEINKISK</sequence>
<keyword evidence="10" id="KW-0739">Sodium transport</keyword>
<feature type="transmembrane region" description="Helical" evidence="12">
    <location>
        <begin position="91"/>
        <end position="114"/>
    </location>
</feature>
<evidence type="ECO:0000256" key="5">
    <source>
        <dbReference type="ARBA" id="ARBA00022692"/>
    </source>
</evidence>
<feature type="transmembrane region" description="Helical" evidence="12">
    <location>
        <begin position="200"/>
        <end position="223"/>
    </location>
</feature>